<evidence type="ECO:0000313" key="2">
    <source>
        <dbReference type="EMBL" id="CAI9766255.1"/>
    </source>
</evidence>
<dbReference type="PROSITE" id="PS00798">
    <property type="entry name" value="ALDOKETO_REDUCTASE_1"/>
    <property type="match status" value="1"/>
</dbReference>
<dbReference type="SUPFAM" id="SSF51430">
    <property type="entry name" value="NAD(P)-linked oxidoreductase"/>
    <property type="match status" value="1"/>
</dbReference>
<accession>A0AAD2DWW9</accession>
<dbReference type="InterPro" id="IPR023210">
    <property type="entry name" value="NADP_OxRdtase_dom"/>
</dbReference>
<proteinExistence type="predicted"/>
<dbReference type="GO" id="GO:0016491">
    <property type="term" value="F:oxidoreductase activity"/>
    <property type="evidence" value="ECO:0007669"/>
    <property type="project" value="InterPro"/>
</dbReference>
<dbReference type="Proteomes" id="UP000834106">
    <property type="component" value="Chromosome 8"/>
</dbReference>
<organism evidence="2 3">
    <name type="scientific">Fraxinus pennsylvanica</name>
    <dbReference type="NCBI Taxonomy" id="56036"/>
    <lineage>
        <taxon>Eukaryota</taxon>
        <taxon>Viridiplantae</taxon>
        <taxon>Streptophyta</taxon>
        <taxon>Embryophyta</taxon>
        <taxon>Tracheophyta</taxon>
        <taxon>Spermatophyta</taxon>
        <taxon>Magnoliopsida</taxon>
        <taxon>eudicotyledons</taxon>
        <taxon>Gunneridae</taxon>
        <taxon>Pentapetalae</taxon>
        <taxon>asterids</taxon>
        <taxon>lamiids</taxon>
        <taxon>Lamiales</taxon>
        <taxon>Oleaceae</taxon>
        <taxon>Oleeae</taxon>
        <taxon>Fraxinus</taxon>
    </lineage>
</organism>
<gene>
    <name evidence="2" type="ORF">FPE_LOCUS13685</name>
</gene>
<dbReference type="InterPro" id="IPR018170">
    <property type="entry name" value="Aldo/ket_reductase_CS"/>
</dbReference>
<dbReference type="Gene3D" id="3.20.20.100">
    <property type="entry name" value="NADP-dependent oxidoreductase domain"/>
    <property type="match status" value="1"/>
</dbReference>
<sequence>MANEIKYFELNTGNKIPSGGLGTWQSQPSVVGQAVEIAIKVGYRHIDCARAYRNEKEIGSVLKKLLDDGAVKRDDLFITSKLWCADHAPEDVPVALDQTLEDLQLDNLDLYLIHWPARLRRGAVGMNPEDFVPVDIPTTWKAMEALYDSGKVRAIGICNISTKKLGDLLDVARIPPAVVQGYAPLGSPTGLYKKPVLEHPESVLKHPVIVTTAEKLGKTPAQVALRWGLQMGHSERQTTAHFFVHEKFGSYRTVDDIWDGWTVPVTIEEDTEKLLAILLDSSQHPCMLNASFGILLLEILSGRFIGHSNQSKLLGYDRGSVSCIKRNYYIGENSNPFYRKDYQIARSSSGSVASDPS</sequence>
<evidence type="ECO:0000313" key="3">
    <source>
        <dbReference type="Proteomes" id="UP000834106"/>
    </source>
</evidence>
<feature type="domain" description="NADP-dependent oxidoreductase" evidence="1">
    <location>
        <begin position="21"/>
        <end position="181"/>
    </location>
</feature>
<dbReference type="PRINTS" id="PR00069">
    <property type="entry name" value="ALDKETRDTASE"/>
</dbReference>
<evidence type="ECO:0000259" key="1">
    <source>
        <dbReference type="Pfam" id="PF00248"/>
    </source>
</evidence>
<dbReference type="EMBL" id="OU503043">
    <property type="protein sequence ID" value="CAI9766255.1"/>
    <property type="molecule type" value="Genomic_DNA"/>
</dbReference>
<dbReference type="AlphaFoldDB" id="A0AAD2DWW9"/>
<keyword evidence="3" id="KW-1185">Reference proteome</keyword>
<name>A0AAD2DWW9_9LAMI</name>
<dbReference type="InterPro" id="IPR036812">
    <property type="entry name" value="NAD(P)_OxRdtase_dom_sf"/>
</dbReference>
<protein>
    <recommendedName>
        <fullName evidence="1">NADP-dependent oxidoreductase domain-containing protein</fullName>
    </recommendedName>
</protein>
<dbReference type="PANTHER" id="PTHR11732">
    <property type="entry name" value="ALDO/KETO REDUCTASE"/>
    <property type="match status" value="1"/>
</dbReference>
<dbReference type="InterPro" id="IPR020471">
    <property type="entry name" value="AKR"/>
</dbReference>
<reference evidence="2" key="1">
    <citation type="submission" date="2023-05" db="EMBL/GenBank/DDBJ databases">
        <authorList>
            <person name="Huff M."/>
        </authorList>
    </citation>
    <scope>NUCLEOTIDE SEQUENCE</scope>
</reference>
<dbReference type="Pfam" id="PF00248">
    <property type="entry name" value="Aldo_ket_red"/>
    <property type="match status" value="1"/>
</dbReference>